<dbReference type="PRINTS" id="PR01011">
    <property type="entry name" value="GLUTPROXDASE"/>
</dbReference>
<accession>A0A9X0XB17</accession>
<dbReference type="SUPFAM" id="SSF52833">
    <property type="entry name" value="Thioredoxin-like"/>
    <property type="match status" value="1"/>
</dbReference>
<evidence type="ECO:0000256" key="4">
    <source>
        <dbReference type="PIRSR" id="PIRSR000303-1"/>
    </source>
</evidence>
<reference evidence="6 7" key="1">
    <citation type="submission" date="2021-01" db="EMBL/GenBank/DDBJ databases">
        <title>Piscinibacter sp. Jin2 Genome sequencing and assembly.</title>
        <authorList>
            <person name="Kim I."/>
        </authorList>
    </citation>
    <scope>NUCLEOTIDE SEQUENCE [LARGE SCALE GENOMIC DNA]</scope>
    <source>
        <strain evidence="6 7">Jin2</strain>
    </source>
</reference>
<dbReference type="Proteomes" id="UP000643207">
    <property type="component" value="Unassembled WGS sequence"/>
</dbReference>
<evidence type="ECO:0000313" key="6">
    <source>
        <dbReference type="EMBL" id="MBL0718752.1"/>
    </source>
</evidence>
<comment type="caution">
    <text evidence="6">The sequence shown here is derived from an EMBL/GenBank/DDBJ whole genome shotgun (WGS) entry which is preliminary data.</text>
</comment>
<evidence type="ECO:0000256" key="1">
    <source>
        <dbReference type="ARBA" id="ARBA00006926"/>
    </source>
</evidence>
<keyword evidence="2 5" id="KW-0575">Peroxidase</keyword>
<protein>
    <recommendedName>
        <fullName evidence="5">Glutathione peroxidase</fullName>
    </recommendedName>
</protein>
<dbReference type="InterPro" id="IPR000889">
    <property type="entry name" value="Glutathione_peroxidase"/>
</dbReference>
<keyword evidence="3 5" id="KW-0560">Oxidoreductase</keyword>
<evidence type="ECO:0000313" key="7">
    <source>
        <dbReference type="Proteomes" id="UP000643207"/>
    </source>
</evidence>
<dbReference type="InterPro" id="IPR036249">
    <property type="entry name" value="Thioredoxin-like_sf"/>
</dbReference>
<dbReference type="PROSITE" id="PS00460">
    <property type="entry name" value="GLUTATHIONE_PEROXID_1"/>
    <property type="match status" value="1"/>
</dbReference>
<dbReference type="PROSITE" id="PS51355">
    <property type="entry name" value="GLUTATHIONE_PEROXID_3"/>
    <property type="match status" value="1"/>
</dbReference>
<comment type="similarity">
    <text evidence="1 5">Belongs to the glutathione peroxidase family.</text>
</comment>
<proteinExistence type="inferred from homology"/>
<name>A0A9X0XB17_9BURK</name>
<dbReference type="PANTHER" id="PTHR11592">
    <property type="entry name" value="GLUTATHIONE PEROXIDASE"/>
    <property type="match status" value="1"/>
</dbReference>
<dbReference type="GO" id="GO:0034599">
    <property type="term" value="P:cellular response to oxidative stress"/>
    <property type="evidence" value="ECO:0007669"/>
    <property type="project" value="TreeGrafter"/>
</dbReference>
<dbReference type="GO" id="GO:0004601">
    <property type="term" value="F:peroxidase activity"/>
    <property type="evidence" value="ECO:0007669"/>
    <property type="project" value="UniProtKB-KW"/>
</dbReference>
<feature type="active site" evidence="4">
    <location>
        <position position="78"/>
    </location>
</feature>
<evidence type="ECO:0000256" key="5">
    <source>
        <dbReference type="RuleBase" id="RU000499"/>
    </source>
</evidence>
<organism evidence="6 7">
    <name type="scientific">Aquariibacter lacus</name>
    <dbReference type="NCBI Taxonomy" id="2801332"/>
    <lineage>
        <taxon>Bacteria</taxon>
        <taxon>Pseudomonadati</taxon>
        <taxon>Pseudomonadota</taxon>
        <taxon>Betaproteobacteria</taxon>
        <taxon>Burkholderiales</taxon>
        <taxon>Sphaerotilaceae</taxon>
        <taxon>Aquariibacter</taxon>
    </lineage>
</organism>
<dbReference type="EMBL" id="JAERRA010000001">
    <property type="protein sequence ID" value="MBL0718752.1"/>
    <property type="molecule type" value="Genomic_DNA"/>
</dbReference>
<dbReference type="Gene3D" id="3.40.30.10">
    <property type="entry name" value="Glutaredoxin"/>
    <property type="match status" value="1"/>
</dbReference>
<dbReference type="AlphaFoldDB" id="A0A9X0XB17"/>
<dbReference type="CDD" id="cd00340">
    <property type="entry name" value="GSH_Peroxidase"/>
    <property type="match status" value="1"/>
</dbReference>
<dbReference type="InterPro" id="IPR029759">
    <property type="entry name" value="GPX_AS"/>
</dbReference>
<keyword evidence="7" id="KW-1185">Reference proteome</keyword>
<gene>
    <name evidence="6" type="ORF">JI742_02510</name>
</gene>
<dbReference type="Pfam" id="PF00255">
    <property type="entry name" value="GSHPx"/>
    <property type="match status" value="1"/>
</dbReference>
<evidence type="ECO:0000256" key="3">
    <source>
        <dbReference type="ARBA" id="ARBA00023002"/>
    </source>
</evidence>
<evidence type="ECO:0000256" key="2">
    <source>
        <dbReference type="ARBA" id="ARBA00022559"/>
    </source>
</evidence>
<sequence>MTNLVDDSGTVSPRPKLTRRAAGGMLLGGLLLAGPSQARTTCPELLDRKLPRLQDEQPQHLCQYAGKVLLVVNTASRCGYTPQYEQLEALHKRYAARGLVVLGVPSNDFRQELASREAISDFCQSTYGVRFPMVGPLSVRGSGADPFYQALSRLSGSAPGWNFHKYLVARDGRSVESVSTRVEPTDPAFVARIEKLLDAK</sequence>
<dbReference type="PANTHER" id="PTHR11592:SF78">
    <property type="entry name" value="GLUTATHIONE PEROXIDASE"/>
    <property type="match status" value="1"/>
</dbReference>
<dbReference type="PIRSF" id="PIRSF000303">
    <property type="entry name" value="Glutathion_perox"/>
    <property type="match status" value="1"/>
</dbReference>